<accession>A0AAD5L3D7</accession>
<gene>
    <name evidence="1" type="ORF">GHT06_009630</name>
</gene>
<proteinExistence type="predicted"/>
<dbReference type="EMBL" id="WJBH02000001">
    <property type="protein sequence ID" value="KAI9565834.1"/>
    <property type="molecule type" value="Genomic_DNA"/>
</dbReference>
<keyword evidence="2" id="KW-1185">Reference proteome</keyword>
<evidence type="ECO:0000313" key="2">
    <source>
        <dbReference type="Proteomes" id="UP000820818"/>
    </source>
</evidence>
<name>A0AAD5L3D7_9CRUS</name>
<comment type="caution">
    <text evidence="1">The sequence shown here is derived from an EMBL/GenBank/DDBJ whole genome shotgun (WGS) entry which is preliminary data.</text>
</comment>
<sequence>MAVDQLKSHSSQLKRKTKSVVDVTSQAVGANVRPNGHLQLEGAIQRRRWWREFSTPSRLRRFVSTIV</sequence>
<dbReference type="AlphaFoldDB" id="A0AAD5L3D7"/>
<protein>
    <submittedName>
        <fullName evidence="1">Uncharacterized protein</fullName>
    </submittedName>
</protein>
<reference evidence="1 2" key="1">
    <citation type="submission" date="2022-05" db="EMBL/GenBank/DDBJ databases">
        <title>A multi-omics perspective on studying reproductive biology in Daphnia sinensis.</title>
        <authorList>
            <person name="Jia J."/>
        </authorList>
    </citation>
    <scope>NUCLEOTIDE SEQUENCE [LARGE SCALE GENOMIC DNA]</scope>
    <source>
        <strain evidence="1 2">WSL</strain>
    </source>
</reference>
<organism evidence="1 2">
    <name type="scientific">Daphnia sinensis</name>
    <dbReference type="NCBI Taxonomy" id="1820382"/>
    <lineage>
        <taxon>Eukaryota</taxon>
        <taxon>Metazoa</taxon>
        <taxon>Ecdysozoa</taxon>
        <taxon>Arthropoda</taxon>
        <taxon>Crustacea</taxon>
        <taxon>Branchiopoda</taxon>
        <taxon>Diplostraca</taxon>
        <taxon>Cladocera</taxon>
        <taxon>Anomopoda</taxon>
        <taxon>Daphniidae</taxon>
        <taxon>Daphnia</taxon>
        <taxon>Daphnia similis group</taxon>
    </lineage>
</organism>
<dbReference type="Proteomes" id="UP000820818">
    <property type="component" value="Linkage Group LG1"/>
</dbReference>
<evidence type="ECO:0000313" key="1">
    <source>
        <dbReference type="EMBL" id="KAI9565834.1"/>
    </source>
</evidence>